<dbReference type="RefSeq" id="WP_058280245.1">
    <property type="nucleotide sequence ID" value="NZ_CYUD01000001.1"/>
</dbReference>
<dbReference type="STRING" id="1715692.RUE5091_00487"/>
<evidence type="ECO:0000313" key="1">
    <source>
        <dbReference type="EMBL" id="CUJ86604.1"/>
    </source>
</evidence>
<dbReference type="AlphaFoldDB" id="A0A0P1I2S3"/>
<keyword evidence="2" id="KW-1185">Reference proteome</keyword>
<sequence length="239" mass="26741">MHFAKQKCVFIHVPKTGGNFFTRCFLRFSDDAIVVKGHQDGTDRFELSGDATKSKHQTLTDYNTLIGPAFADYTAYAFARPPVERMISLYYSPHRWMRAKEDGGFDLDARDEPIDPEQFEALVSSNKSISELLDAENISGRLLINKSARHVSGARVSLLDFADLQKGLKKFARVNDFDLSDMPAKRVNSSAVTDPMTLNAGQLNMLTDIVLNSHHGQDQRFFSSGGLRGAMDNIAGWFR</sequence>
<keyword evidence="1" id="KW-0808">Transferase</keyword>
<reference evidence="2" key="1">
    <citation type="submission" date="2015-09" db="EMBL/GenBank/DDBJ databases">
        <authorList>
            <person name="Rodrigo-Torres L."/>
            <person name="Arahal D.R."/>
        </authorList>
    </citation>
    <scope>NUCLEOTIDE SEQUENCE [LARGE SCALE GENOMIC DNA]</scope>
    <source>
        <strain evidence="2">CECT 5091</strain>
    </source>
</reference>
<gene>
    <name evidence="1" type="ORF">RUE5091_00487</name>
</gene>
<protein>
    <submittedName>
        <fullName evidence="1">Sulfotransferase family protein</fullName>
    </submittedName>
</protein>
<dbReference type="InterPro" id="IPR005331">
    <property type="entry name" value="Sulfotransferase"/>
</dbReference>
<dbReference type="OrthoDB" id="1407035at2"/>
<accession>A0A0P1I2S3</accession>
<dbReference type="GO" id="GO:0008146">
    <property type="term" value="F:sulfotransferase activity"/>
    <property type="evidence" value="ECO:0007669"/>
    <property type="project" value="InterPro"/>
</dbReference>
<organism evidence="1 2">
    <name type="scientific">Ruegeria denitrificans</name>
    <dbReference type="NCBI Taxonomy" id="1715692"/>
    <lineage>
        <taxon>Bacteria</taxon>
        <taxon>Pseudomonadati</taxon>
        <taxon>Pseudomonadota</taxon>
        <taxon>Alphaproteobacteria</taxon>
        <taxon>Rhodobacterales</taxon>
        <taxon>Roseobacteraceae</taxon>
        <taxon>Ruegeria</taxon>
    </lineage>
</organism>
<proteinExistence type="predicted"/>
<evidence type="ECO:0000313" key="2">
    <source>
        <dbReference type="Proteomes" id="UP000051260"/>
    </source>
</evidence>
<dbReference type="GO" id="GO:0016020">
    <property type="term" value="C:membrane"/>
    <property type="evidence" value="ECO:0007669"/>
    <property type="project" value="InterPro"/>
</dbReference>
<name>A0A0P1I2S3_9RHOB</name>
<dbReference type="Proteomes" id="UP000051260">
    <property type="component" value="Unassembled WGS sequence"/>
</dbReference>
<dbReference type="InterPro" id="IPR027417">
    <property type="entry name" value="P-loop_NTPase"/>
</dbReference>
<dbReference type="EMBL" id="CYUD01000001">
    <property type="protein sequence ID" value="CUJ86604.1"/>
    <property type="molecule type" value="Genomic_DNA"/>
</dbReference>
<dbReference type="Pfam" id="PF03567">
    <property type="entry name" value="Sulfotransfer_2"/>
    <property type="match status" value="1"/>
</dbReference>
<dbReference type="Gene3D" id="3.40.50.300">
    <property type="entry name" value="P-loop containing nucleotide triphosphate hydrolases"/>
    <property type="match status" value="1"/>
</dbReference>